<evidence type="ECO:0000313" key="1">
    <source>
        <dbReference type="EMBL" id="CBI24647.3"/>
    </source>
</evidence>
<accession>D7T2B6</accession>
<organism evidence="1 2">
    <name type="scientific">Vitis vinifera</name>
    <name type="common">Grape</name>
    <dbReference type="NCBI Taxonomy" id="29760"/>
    <lineage>
        <taxon>Eukaryota</taxon>
        <taxon>Viridiplantae</taxon>
        <taxon>Streptophyta</taxon>
        <taxon>Embryophyta</taxon>
        <taxon>Tracheophyta</taxon>
        <taxon>Spermatophyta</taxon>
        <taxon>Magnoliopsida</taxon>
        <taxon>eudicotyledons</taxon>
        <taxon>Gunneridae</taxon>
        <taxon>Pentapetalae</taxon>
        <taxon>rosids</taxon>
        <taxon>Vitales</taxon>
        <taxon>Vitaceae</taxon>
        <taxon>Viteae</taxon>
        <taxon>Vitis</taxon>
    </lineage>
</organism>
<gene>
    <name evidence="1" type="ordered locus">VIT_05s0094g00190</name>
</gene>
<dbReference type="Proteomes" id="UP000009183">
    <property type="component" value="Chromosome 5"/>
</dbReference>
<reference evidence="2" key="1">
    <citation type="journal article" date="2007" name="Nature">
        <title>The grapevine genome sequence suggests ancestral hexaploidization in major angiosperm phyla.</title>
        <authorList>
            <consortium name="The French-Italian Public Consortium for Grapevine Genome Characterization."/>
            <person name="Jaillon O."/>
            <person name="Aury J.-M."/>
            <person name="Noel B."/>
            <person name="Policriti A."/>
            <person name="Clepet C."/>
            <person name="Casagrande A."/>
            <person name="Choisne N."/>
            <person name="Aubourg S."/>
            <person name="Vitulo N."/>
            <person name="Jubin C."/>
            <person name="Vezzi A."/>
            <person name="Legeai F."/>
            <person name="Hugueney P."/>
            <person name="Dasilva C."/>
            <person name="Horner D."/>
            <person name="Mica E."/>
            <person name="Jublot D."/>
            <person name="Poulain J."/>
            <person name="Bruyere C."/>
            <person name="Billault A."/>
            <person name="Segurens B."/>
            <person name="Gouyvenoux M."/>
            <person name="Ugarte E."/>
            <person name="Cattonaro F."/>
            <person name="Anthouard V."/>
            <person name="Vico V."/>
            <person name="Del Fabbro C."/>
            <person name="Alaux M."/>
            <person name="Di Gaspero G."/>
            <person name="Dumas V."/>
            <person name="Felice N."/>
            <person name="Paillard S."/>
            <person name="Juman I."/>
            <person name="Moroldo M."/>
            <person name="Scalabrin S."/>
            <person name="Canaguier A."/>
            <person name="Le Clainche I."/>
            <person name="Malacrida G."/>
            <person name="Durand E."/>
            <person name="Pesole G."/>
            <person name="Laucou V."/>
            <person name="Chatelet P."/>
            <person name="Merdinoglu D."/>
            <person name="Delledonne M."/>
            <person name="Pezzotti M."/>
            <person name="Lecharny A."/>
            <person name="Scarpelli C."/>
            <person name="Artiguenave F."/>
            <person name="Pe M.E."/>
            <person name="Valle G."/>
            <person name="Morgante M."/>
            <person name="Caboche M."/>
            <person name="Adam-Blondon A.-F."/>
            <person name="Weissenbach J."/>
            <person name="Quetier F."/>
            <person name="Wincker P."/>
        </authorList>
    </citation>
    <scope>NUCLEOTIDE SEQUENCE [LARGE SCALE GENOMIC DNA]</scope>
    <source>
        <strain evidence="2">cv. Pinot noir / PN40024</strain>
    </source>
</reference>
<dbReference type="HOGENOM" id="CLU_3208699_0_0_1"/>
<dbReference type="PaxDb" id="29760-VIT_05s0094g00190.t01"/>
<protein>
    <submittedName>
        <fullName evidence="1">Uncharacterized protein</fullName>
    </submittedName>
</protein>
<dbReference type="AlphaFoldDB" id="D7T2B6"/>
<dbReference type="InParanoid" id="D7T2B6"/>
<evidence type="ECO:0000313" key="2">
    <source>
        <dbReference type="Proteomes" id="UP000009183"/>
    </source>
</evidence>
<keyword evidence="2" id="KW-1185">Reference proteome</keyword>
<dbReference type="EMBL" id="FN595507">
    <property type="protein sequence ID" value="CBI24647.3"/>
    <property type="molecule type" value="Genomic_DNA"/>
</dbReference>
<proteinExistence type="predicted"/>
<sequence>MIYIAIGAFYLTTEQLKNSPSKKDDIDMKQLKQPLEFMVVFSSKK</sequence>
<name>D7T2B6_VITVI</name>